<name>A0A1U7NSN1_9DEIO</name>
<keyword evidence="2" id="KW-1185">Reference proteome</keyword>
<evidence type="ECO:0000313" key="1">
    <source>
        <dbReference type="EMBL" id="OLV15928.1"/>
    </source>
</evidence>
<dbReference type="Gene3D" id="2.130.10.10">
    <property type="entry name" value="YVTN repeat-like/Quinoprotein amine dehydrogenase"/>
    <property type="match status" value="1"/>
</dbReference>
<evidence type="ECO:0000313" key="2">
    <source>
        <dbReference type="Proteomes" id="UP000186607"/>
    </source>
</evidence>
<dbReference type="Proteomes" id="UP000186607">
    <property type="component" value="Unassembled WGS sequence"/>
</dbReference>
<dbReference type="AlphaFoldDB" id="A0A1U7NSN1"/>
<accession>A0A1U7NSN1</accession>
<organism evidence="1 2">
    <name type="scientific">Deinococcus marmoris</name>
    <dbReference type="NCBI Taxonomy" id="249408"/>
    <lineage>
        <taxon>Bacteria</taxon>
        <taxon>Thermotogati</taxon>
        <taxon>Deinococcota</taxon>
        <taxon>Deinococci</taxon>
        <taxon>Deinococcales</taxon>
        <taxon>Deinococcaceae</taxon>
        <taxon>Deinococcus</taxon>
    </lineage>
</organism>
<protein>
    <submittedName>
        <fullName evidence="1">Fibronectin type III domain protein</fullName>
    </submittedName>
</protein>
<gene>
    <name evidence="1" type="ORF">BOO71_0013537</name>
</gene>
<dbReference type="SUPFAM" id="SSF82171">
    <property type="entry name" value="DPP6 N-terminal domain-like"/>
    <property type="match status" value="1"/>
</dbReference>
<proteinExistence type="predicted"/>
<dbReference type="InterPro" id="IPR015943">
    <property type="entry name" value="WD40/YVTN_repeat-like_dom_sf"/>
</dbReference>
<sequence>MKLVGVPAAPVSVKAGNTVLWNDTVTGTKTFTQLAAGTVVTVKGAAVPGFDVPAEQTVTVNATQTVTLTYTAQRGAAISPAKISGTVAGATFPAGYVLLGNTDGVSANSRGTLSASGEVDLKLVAPPSTGSSSTLLPPPFGGCTFTGTSTANPDIFRFSRLYAYSAQGDPLGEIQEELVAGATVPGSTVARIYSTVASRTSGTVDCGNSGSVVYDLDLKAGWNAVEYSAKTDVPTRLTLKSMDPAAASQLKGRLFESFVNVDLGTAPLTFAANETVSVPARFQQVGGVSGPVTLSTDVPGLTVEPARLTLPTLGAAQGQSAFVQGLGLAPQQLDTQLTFRYTGTVPGTLPFRLLLNDSAGRSVGGGFGTLSVQRPGIKLDLGTSVPEELVCQGETGAVRGQLVSLFGYAGPVTLSLKGLPAGVSAAPVQVTLGANTSTAVTLPITVDKGAPPIQRDVTIEISGPGVTSSVSLTLGVCPQRTLINNGGVAERGLASVSSGVWILTGIAETQTNNSYDQVLKRFTSSGVAATVTLPEVGQLVGLSSGDVVALPYANSGTQARLVRPDGTFTTVVTPEGVGQAVSDADGRLWYVGRDAADQRLVLTRWNPVTGEVAVMDRTRVYSQDNTKFLVSPDGKTLLYLAVSTDLPVVVDTVTGAVRDLGTRLERYPFFTAAIGNDGTIWFTDINNNLNRRDPDGRVSTVISTGTLPGPQNFIVIGLDAATPGVLWLQNGFKAIRLETSSLKMTPTPVGRISSMITSRNGGVAVVTYDGCATQACSHLTLLN</sequence>
<comment type="caution">
    <text evidence="1">The sequence shown here is derived from an EMBL/GenBank/DDBJ whole genome shotgun (WGS) entry which is preliminary data.</text>
</comment>
<dbReference type="STRING" id="249408.BOO71_0013537"/>
<reference evidence="1 2" key="1">
    <citation type="submission" date="2017-01" db="EMBL/GenBank/DDBJ databases">
        <title>Genome Analysis of Deinococcus marmoris KOPRI26562.</title>
        <authorList>
            <person name="Kim J.H."/>
            <person name="Oh H.-M."/>
        </authorList>
    </citation>
    <scope>NUCLEOTIDE SEQUENCE [LARGE SCALE GENOMIC DNA]</scope>
    <source>
        <strain evidence="1 2">KOPRI26562</strain>
    </source>
</reference>
<dbReference type="EMBL" id="MSTI01000158">
    <property type="protein sequence ID" value="OLV15928.1"/>
    <property type="molecule type" value="Genomic_DNA"/>
</dbReference>